<feature type="transmembrane region" description="Helical" evidence="7">
    <location>
        <begin position="294"/>
        <end position="314"/>
    </location>
</feature>
<dbReference type="GO" id="GO:0006508">
    <property type="term" value="P:proteolysis"/>
    <property type="evidence" value="ECO:0007669"/>
    <property type="project" value="UniProtKB-KW"/>
</dbReference>
<evidence type="ECO:0000256" key="3">
    <source>
        <dbReference type="ARBA" id="ARBA00022692"/>
    </source>
</evidence>
<feature type="domain" description="Peptidase S54 rhomboid" evidence="8">
    <location>
        <begin position="256"/>
        <end position="396"/>
    </location>
</feature>
<feature type="transmembrane region" description="Helical" evidence="7">
    <location>
        <begin position="381"/>
        <end position="399"/>
    </location>
</feature>
<reference evidence="10" key="1">
    <citation type="submission" date="2016-12" db="EMBL/GenBank/DDBJ databases">
        <title>Comparative genomics of four Isosphaeraceae planctomycetes: a common pool of plasmids and glycoside hydrolase genes.</title>
        <authorList>
            <person name="Ivanova A."/>
        </authorList>
    </citation>
    <scope>NUCLEOTIDE SEQUENCE [LARGE SCALE GENOMIC DNA]</scope>
    <source>
        <strain evidence="10">PX4</strain>
    </source>
</reference>
<name>A0A1U7CPX2_9BACT</name>
<evidence type="ECO:0000259" key="8">
    <source>
        <dbReference type="Pfam" id="PF01694"/>
    </source>
</evidence>
<dbReference type="RefSeq" id="WP_076345957.1">
    <property type="nucleotide sequence ID" value="NZ_CP019082.1"/>
</dbReference>
<evidence type="ECO:0000256" key="7">
    <source>
        <dbReference type="SAM" id="Phobius"/>
    </source>
</evidence>
<evidence type="ECO:0000313" key="10">
    <source>
        <dbReference type="Proteomes" id="UP000186309"/>
    </source>
</evidence>
<evidence type="ECO:0000256" key="5">
    <source>
        <dbReference type="ARBA" id="ARBA00022989"/>
    </source>
</evidence>
<feature type="transmembrane region" description="Helical" evidence="7">
    <location>
        <begin position="261"/>
        <end position="282"/>
    </location>
</feature>
<dbReference type="PANTHER" id="PTHR43731">
    <property type="entry name" value="RHOMBOID PROTEASE"/>
    <property type="match status" value="1"/>
</dbReference>
<protein>
    <submittedName>
        <fullName evidence="9">Rhomboid protease GluP</fullName>
        <ecNumber evidence="9">3.4.21.105</ecNumber>
    </submittedName>
</protein>
<gene>
    <name evidence="9" type="primary">gluP_3</name>
    <name evidence="9" type="ORF">BSF38_02455</name>
</gene>
<keyword evidence="3 7" id="KW-0812">Transmembrane</keyword>
<sequence>MTEILAPRENSEPWDVFVLATCARLGPFSQVHLAPKLTSASLGVAVHANLPLEPGELLVAAVDNVLDGLSCPILLTTRRVFWFSVTDPKADGDRRKAIHCEGIDYRQMGSPIEARSTAGGTGLVVADGRTIALPDGQPALAAAMADAIQTLSVAARTGVAPSIEKLDPELARRIAGVLPKVVEANSRLRIYGGDLQTFRRDLMTATPKAFVTPTLIASCVAVFVAMVASGISPMTPTSGELLKWGANDAAPVVLGHEYWRLAASVFLHGGLLHLAVNMWCLANIGPLVERLYGNLGYAVVYLASGVGGAIASMATPPSRASVGASGAIFGVIGALLAFLLLRRRSVPSSVLAPLRSSAVSFVVFNTLFGAVVPMIDQSAHMGGLAAGFLVGLILSPSWPSKPSLGRTARTAALAVVAALVLSGVGAAAVHWRSQTLSPYDKVKDYGQRMDPANQKFLESAKDFPKIAQLLARIDEPSARSELLQLTESLSALGKTNLATISRVRSTAPELETAARLLESAQKEQIAAMDAAEQFEKTRDRAWLEGPDGFIARAGASVQHERECRAVELKFLRDNDLLDESGDPGP</sequence>
<dbReference type="EMBL" id="CP019082">
    <property type="protein sequence ID" value="APW60958.1"/>
    <property type="molecule type" value="Genomic_DNA"/>
</dbReference>
<evidence type="ECO:0000256" key="2">
    <source>
        <dbReference type="ARBA" id="ARBA00009045"/>
    </source>
</evidence>
<dbReference type="KEGG" id="pbor:BSF38_02455"/>
<evidence type="ECO:0000256" key="1">
    <source>
        <dbReference type="ARBA" id="ARBA00004141"/>
    </source>
</evidence>
<feature type="transmembrane region" description="Helical" evidence="7">
    <location>
        <begin position="353"/>
        <end position="375"/>
    </location>
</feature>
<evidence type="ECO:0000256" key="6">
    <source>
        <dbReference type="ARBA" id="ARBA00023136"/>
    </source>
</evidence>
<dbReference type="SUPFAM" id="SSF144091">
    <property type="entry name" value="Rhomboid-like"/>
    <property type="match status" value="1"/>
</dbReference>
<keyword evidence="5 7" id="KW-1133">Transmembrane helix</keyword>
<accession>A0A1U7CPX2</accession>
<organism evidence="9 10">
    <name type="scientific">Paludisphaera borealis</name>
    <dbReference type="NCBI Taxonomy" id="1387353"/>
    <lineage>
        <taxon>Bacteria</taxon>
        <taxon>Pseudomonadati</taxon>
        <taxon>Planctomycetota</taxon>
        <taxon>Planctomycetia</taxon>
        <taxon>Isosphaerales</taxon>
        <taxon>Isosphaeraceae</taxon>
        <taxon>Paludisphaera</taxon>
    </lineage>
</organism>
<feature type="transmembrane region" description="Helical" evidence="7">
    <location>
        <begin position="411"/>
        <end position="431"/>
    </location>
</feature>
<dbReference type="STRING" id="1387353.BSF38_02455"/>
<feature type="transmembrane region" description="Helical" evidence="7">
    <location>
        <begin position="209"/>
        <end position="231"/>
    </location>
</feature>
<dbReference type="InterPro" id="IPR035952">
    <property type="entry name" value="Rhomboid-like_sf"/>
</dbReference>
<dbReference type="Proteomes" id="UP000186309">
    <property type="component" value="Chromosome"/>
</dbReference>
<dbReference type="AlphaFoldDB" id="A0A1U7CPX2"/>
<dbReference type="EC" id="3.4.21.105" evidence="9"/>
<comment type="subcellular location">
    <subcellularLocation>
        <location evidence="1">Membrane</location>
        <topology evidence="1">Multi-pass membrane protein</topology>
    </subcellularLocation>
</comment>
<proteinExistence type="inferred from homology"/>
<dbReference type="InterPro" id="IPR050925">
    <property type="entry name" value="Rhomboid_protease_S54"/>
</dbReference>
<dbReference type="PANTHER" id="PTHR43731:SF14">
    <property type="entry name" value="PRESENILIN-ASSOCIATED RHOMBOID-LIKE PROTEIN, MITOCHONDRIAL"/>
    <property type="match status" value="1"/>
</dbReference>
<dbReference type="GO" id="GO:0004252">
    <property type="term" value="F:serine-type endopeptidase activity"/>
    <property type="evidence" value="ECO:0007669"/>
    <property type="project" value="InterPro"/>
</dbReference>
<keyword evidence="10" id="KW-1185">Reference proteome</keyword>
<evidence type="ECO:0000256" key="4">
    <source>
        <dbReference type="ARBA" id="ARBA00022801"/>
    </source>
</evidence>
<dbReference type="GO" id="GO:0016020">
    <property type="term" value="C:membrane"/>
    <property type="evidence" value="ECO:0007669"/>
    <property type="project" value="UniProtKB-SubCell"/>
</dbReference>
<dbReference type="InterPro" id="IPR022764">
    <property type="entry name" value="Peptidase_S54_rhomboid_dom"/>
</dbReference>
<keyword evidence="4 9" id="KW-0378">Hydrolase</keyword>
<dbReference type="Gene3D" id="1.20.1540.10">
    <property type="entry name" value="Rhomboid-like"/>
    <property type="match status" value="1"/>
</dbReference>
<keyword evidence="9" id="KW-0645">Protease</keyword>
<dbReference type="Pfam" id="PF01694">
    <property type="entry name" value="Rhomboid"/>
    <property type="match status" value="1"/>
</dbReference>
<keyword evidence="6 7" id="KW-0472">Membrane</keyword>
<feature type="transmembrane region" description="Helical" evidence="7">
    <location>
        <begin position="320"/>
        <end position="341"/>
    </location>
</feature>
<evidence type="ECO:0000313" key="9">
    <source>
        <dbReference type="EMBL" id="APW60958.1"/>
    </source>
</evidence>
<comment type="similarity">
    <text evidence="2">Belongs to the peptidase S54 family.</text>
</comment>